<evidence type="ECO:0000313" key="1">
    <source>
        <dbReference type="EMBL" id="SIP74530.1"/>
    </source>
</evidence>
<protein>
    <submittedName>
        <fullName evidence="1">Uncharacterized protein</fullName>
    </submittedName>
</protein>
<dbReference type="Proteomes" id="UP000196435">
    <property type="component" value="Unassembled WGS sequence"/>
</dbReference>
<dbReference type="EMBL" id="FTLG01000211">
    <property type="protein sequence ID" value="SIP74530.1"/>
    <property type="molecule type" value="Genomic_DNA"/>
</dbReference>
<proteinExistence type="predicted"/>
<organism evidence="1 2">
    <name type="scientific">Xenorhabdus innexi</name>
    <dbReference type="NCBI Taxonomy" id="290109"/>
    <lineage>
        <taxon>Bacteria</taxon>
        <taxon>Pseudomonadati</taxon>
        <taxon>Pseudomonadota</taxon>
        <taxon>Gammaproteobacteria</taxon>
        <taxon>Enterobacterales</taxon>
        <taxon>Morganellaceae</taxon>
        <taxon>Xenorhabdus</taxon>
    </lineage>
</organism>
<evidence type="ECO:0000313" key="2">
    <source>
        <dbReference type="Proteomes" id="UP000196435"/>
    </source>
</evidence>
<sequence>MFVTVFSELSLRRKGIKTIYDGIFDEVYAAIKLILNVK</sequence>
<reference evidence="2" key="1">
    <citation type="submission" date="2016-12" db="EMBL/GenBank/DDBJ databases">
        <authorList>
            <person name="Gaudriault S."/>
        </authorList>
    </citation>
    <scope>NUCLEOTIDE SEQUENCE [LARGE SCALE GENOMIC DNA]</scope>
    <source>
        <strain evidence="2">HGB1681 (deposited as PTA-6826 in the American Type Culture Collection)</strain>
    </source>
</reference>
<name>A0A1N6N0E6_9GAMM</name>
<accession>A0A1N6N0E6</accession>
<dbReference type="AlphaFoldDB" id="A0A1N6N0E6"/>
<gene>
    <name evidence="1" type="ORF">XIS1_670011</name>
</gene>